<dbReference type="EMBL" id="CP036434">
    <property type="protein sequence ID" value="QDV07914.1"/>
    <property type="molecule type" value="Genomic_DNA"/>
</dbReference>
<protein>
    <submittedName>
        <fullName evidence="1">Uncharacterized protein</fullName>
    </submittedName>
</protein>
<dbReference type="AlphaFoldDB" id="A0A518EV24"/>
<sequence>MFGRGSKGIPPVTGGDLPKTQADSWTRMILFTGWHHQHVNDSGQAVPCERVEVSVQIEGIVGNEK</sequence>
<reference evidence="1 2" key="1">
    <citation type="submission" date="2019-02" db="EMBL/GenBank/DDBJ databases">
        <title>Deep-cultivation of Planctomycetes and their phenomic and genomic characterization uncovers novel biology.</title>
        <authorList>
            <person name="Wiegand S."/>
            <person name="Jogler M."/>
            <person name="Boedeker C."/>
            <person name="Pinto D."/>
            <person name="Vollmers J."/>
            <person name="Rivas-Marin E."/>
            <person name="Kohn T."/>
            <person name="Peeters S.H."/>
            <person name="Heuer A."/>
            <person name="Rast P."/>
            <person name="Oberbeckmann S."/>
            <person name="Bunk B."/>
            <person name="Jeske O."/>
            <person name="Meyerdierks A."/>
            <person name="Storesund J.E."/>
            <person name="Kallscheuer N."/>
            <person name="Luecker S."/>
            <person name="Lage O.M."/>
            <person name="Pohl T."/>
            <person name="Merkel B.J."/>
            <person name="Hornburger P."/>
            <person name="Mueller R.-W."/>
            <person name="Bruemmer F."/>
            <person name="Labrenz M."/>
            <person name="Spormann A.M."/>
            <person name="Op den Camp H."/>
            <person name="Overmann J."/>
            <person name="Amann R."/>
            <person name="Jetten M.S.M."/>
            <person name="Mascher T."/>
            <person name="Medema M.H."/>
            <person name="Devos D.P."/>
            <person name="Kaster A.-K."/>
            <person name="Ovreas L."/>
            <person name="Rohde M."/>
            <person name="Galperin M.Y."/>
            <person name="Jogler C."/>
        </authorList>
    </citation>
    <scope>NUCLEOTIDE SEQUENCE [LARGE SCALE GENOMIC DNA]</scope>
    <source>
        <strain evidence="1 2">Poly30</strain>
    </source>
</reference>
<organism evidence="1 2">
    <name type="scientific">Saltatorellus ferox</name>
    <dbReference type="NCBI Taxonomy" id="2528018"/>
    <lineage>
        <taxon>Bacteria</taxon>
        <taxon>Pseudomonadati</taxon>
        <taxon>Planctomycetota</taxon>
        <taxon>Planctomycetia</taxon>
        <taxon>Planctomycetia incertae sedis</taxon>
        <taxon>Saltatorellus</taxon>
    </lineage>
</organism>
<evidence type="ECO:0000313" key="2">
    <source>
        <dbReference type="Proteomes" id="UP000320390"/>
    </source>
</evidence>
<evidence type="ECO:0000313" key="1">
    <source>
        <dbReference type="EMBL" id="QDV07914.1"/>
    </source>
</evidence>
<name>A0A518EV24_9BACT</name>
<dbReference type="Proteomes" id="UP000320390">
    <property type="component" value="Chromosome"/>
</dbReference>
<keyword evidence="2" id="KW-1185">Reference proteome</keyword>
<gene>
    <name evidence="1" type="ORF">Poly30_34490</name>
</gene>
<accession>A0A518EV24</accession>
<proteinExistence type="predicted"/>